<evidence type="ECO:0000313" key="2">
    <source>
        <dbReference type="Proteomes" id="UP000246800"/>
    </source>
</evidence>
<dbReference type="SUPFAM" id="SSF53383">
    <property type="entry name" value="PLP-dependent transferases"/>
    <property type="match status" value="1"/>
</dbReference>
<proteinExistence type="predicted"/>
<sequence>MYGGDCRVTKSDALIAKTKHCGVHNYLPLPLVIADAEGVWLKDPAGNRYMDMLAAYLSLIR</sequence>
<gene>
    <name evidence="1" type="ORF">DD902_13720</name>
</gene>
<dbReference type="EMBL" id="QEIT01000307">
    <property type="protein sequence ID" value="PWZ71569.1"/>
    <property type="molecule type" value="Genomic_DNA"/>
</dbReference>
<protein>
    <submittedName>
        <fullName evidence="1">Uncharacterized protein</fullName>
    </submittedName>
</protein>
<dbReference type="AlphaFoldDB" id="A0A317YM47"/>
<comment type="caution">
    <text evidence="1">The sequence shown here is derived from an EMBL/GenBank/DDBJ whole genome shotgun (WGS) entry which is preliminary data.</text>
</comment>
<dbReference type="Gene3D" id="3.90.1150.10">
    <property type="entry name" value="Aspartate Aminotransferase, domain 1"/>
    <property type="match status" value="1"/>
</dbReference>
<accession>A0A317YM47</accession>
<name>A0A317YM47_STAPS</name>
<dbReference type="Proteomes" id="UP000246800">
    <property type="component" value="Unassembled WGS sequence"/>
</dbReference>
<feature type="non-terminal residue" evidence="1">
    <location>
        <position position="61"/>
    </location>
</feature>
<dbReference type="InterPro" id="IPR015422">
    <property type="entry name" value="PyrdxlP-dep_Trfase_small"/>
</dbReference>
<reference evidence="1 2" key="1">
    <citation type="journal article" date="2018" name="Vet. Microbiol.">
        <title>Clonal diversity and geographic distribution of methicillin-resistant Staphylococcus pseudintermedius from Australian animals: Discovery of novel sequence types.</title>
        <authorList>
            <person name="Worthing K.A."/>
            <person name="Abraham S."/>
            <person name="Coombs G.W."/>
            <person name="Pang S."/>
            <person name="Saputra S."/>
            <person name="Jordan D."/>
            <person name="Trott D.J."/>
            <person name="Norris J.M."/>
        </authorList>
    </citation>
    <scope>NUCLEOTIDE SEQUENCE [LARGE SCALE GENOMIC DNA]</scope>
    <source>
        <strain evidence="1 2">ST525 1</strain>
    </source>
</reference>
<evidence type="ECO:0000313" key="1">
    <source>
        <dbReference type="EMBL" id="PWZ71569.1"/>
    </source>
</evidence>
<organism evidence="1 2">
    <name type="scientific">Staphylococcus pseudintermedius</name>
    <dbReference type="NCBI Taxonomy" id="283734"/>
    <lineage>
        <taxon>Bacteria</taxon>
        <taxon>Bacillati</taxon>
        <taxon>Bacillota</taxon>
        <taxon>Bacilli</taxon>
        <taxon>Bacillales</taxon>
        <taxon>Staphylococcaceae</taxon>
        <taxon>Staphylococcus</taxon>
        <taxon>Staphylococcus intermedius group</taxon>
    </lineage>
</organism>
<dbReference type="InterPro" id="IPR015424">
    <property type="entry name" value="PyrdxlP-dep_Trfase"/>
</dbReference>